<dbReference type="AlphaFoldDB" id="A0A645EQL7"/>
<accession>A0A645EQL7</accession>
<evidence type="ECO:0000313" key="1">
    <source>
        <dbReference type="EMBL" id="MPN03736.1"/>
    </source>
</evidence>
<proteinExistence type="predicted"/>
<organism evidence="1">
    <name type="scientific">bioreactor metagenome</name>
    <dbReference type="NCBI Taxonomy" id="1076179"/>
    <lineage>
        <taxon>unclassified sequences</taxon>
        <taxon>metagenomes</taxon>
        <taxon>ecological metagenomes</taxon>
    </lineage>
</organism>
<comment type="caution">
    <text evidence="1">The sequence shown here is derived from an EMBL/GenBank/DDBJ whole genome shotgun (WGS) entry which is preliminary data.</text>
</comment>
<name>A0A645EQL7_9ZZZZ</name>
<gene>
    <name evidence="1" type="ORF">SDC9_150968</name>
</gene>
<protein>
    <submittedName>
        <fullName evidence="1">Uncharacterized protein</fullName>
    </submittedName>
</protein>
<dbReference type="EMBL" id="VSSQ01049663">
    <property type="protein sequence ID" value="MPN03736.1"/>
    <property type="molecule type" value="Genomic_DNA"/>
</dbReference>
<sequence length="64" mass="6589">MLEDVAGGLLMEVAHPRGHGLLRREQDGVLLVFHLDGPEGPLGGHVIPGDDGGDVVSVNANALV</sequence>
<reference evidence="1" key="1">
    <citation type="submission" date="2019-08" db="EMBL/GenBank/DDBJ databases">
        <authorList>
            <person name="Kucharzyk K."/>
            <person name="Murdoch R.W."/>
            <person name="Higgins S."/>
            <person name="Loffler F."/>
        </authorList>
    </citation>
    <scope>NUCLEOTIDE SEQUENCE</scope>
</reference>